<sequence length="108" mass="12545">MEFFGFFAFVLMMIYFDLPDKVKKLKGRVKKLEQKTTKGGVIIMSDILKELQGKKCTIIAESDYTPKLNCTVMAVDEEWIKVVETDKKGKENTRVLKIENIKEIHEIE</sequence>
<reference evidence="1 2" key="1">
    <citation type="submission" date="2020-07" db="EMBL/GenBank/DDBJ databases">
        <title>Alkalicella. sp. LB2 genome.</title>
        <authorList>
            <person name="Postec A."/>
            <person name="Quemeneur M."/>
        </authorList>
    </citation>
    <scope>NUCLEOTIDE SEQUENCE [LARGE SCALE GENOMIC DNA]</scope>
    <source>
        <strain evidence="1 2">LB2</strain>
    </source>
</reference>
<dbReference type="KEGG" id="acae:HYG86_15200"/>
<evidence type="ECO:0008006" key="3">
    <source>
        <dbReference type="Google" id="ProtNLM"/>
    </source>
</evidence>
<name>A0A7G9WBF6_ALKCA</name>
<gene>
    <name evidence="1" type="ORF">HYG86_15200</name>
</gene>
<dbReference type="EMBL" id="CP058559">
    <property type="protein sequence ID" value="QNO16018.1"/>
    <property type="molecule type" value="Genomic_DNA"/>
</dbReference>
<dbReference type="Proteomes" id="UP000516160">
    <property type="component" value="Chromosome"/>
</dbReference>
<evidence type="ECO:0000313" key="1">
    <source>
        <dbReference type="EMBL" id="QNO16018.1"/>
    </source>
</evidence>
<dbReference type="AlphaFoldDB" id="A0A7G9WBF6"/>
<keyword evidence="2" id="KW-1185">Reference proteome</keyword>
<organism evidence="1 2">
    <name type="scientific">Alkalicella caledoniensis</name>
    <dbReference type="NCBI Taxonomy" id="2731377"/>
    <lineage>
        <taxon>Bacteria</taxon>
        <taxon>Bacillati</taxon>
        <taxon>Bacillota</taxon>
        <taxon>Clostridia</taxon>
        <taxon>Eubacteriales</taxon>
        <taxon>Proteinivoracaceae</taxon>
        <taxon>Alkalicella</taxon>
    </lineage>
</organism>
<protein>
    <recommendedName>
        <fullName evidence="3">Preprotein translocase subunit YajC</fullName>
    </recommendedName>
</protein>
<evidence type="ECO:0000313" key="2">
    <source>
        <dbReference type="Proteomes" id="UP000516160"/>
    </source>
</evidence>
<accession>A0A7G9WBF6</accession>
<proteinExistence type="predicted"/>
<dbReference type="RefSeq" id="WP_213166416.1">
    <property type="nucleotide sequence ID" value="NZ_CP058559.1"/>
</dbReference>